<dbReference type="InterPro" id="IPR000014">
    <property type="entry name" value="PAS"/>
</dbReference>
<dbReference type="Pfam" id="PF08447">
    <property type="entry name" value="PAS_3"/>
    <property type="match status" value="1"/>
</dbReference>
<comment type="caution">
    <text evidence="9">The sequence shown here is derived from an EMBL/GenBank/DDBJ whole genome shotgun (WGS) entry which is preliminary data.</text>
</comment>
<feature type="modified residue" description="4-aspartylphosphate" evidence="6">
    <location>
        <position position="62"/>
    </location>
</feature>
<dbReference type="InterPro" id="IPR035965">
    <property type="entry name" value="PAS-like_dom_sf"/>
</dbReference>
<keyword evidence="10" id="KW-1185">Reference proteome</keyword>
<organism evidence="9 10">
    <name type="scientific">Planktosalinus lacus</name>
    <dbReference type="NCBI Taxonomy" id="1526573"/>
    <lineage>
        <taxon>Bacteria</taxon>
        <taxon>Pseudomonadati</taxon>
        <taxon>Bacteroidota</taxon>
        <taxon>Flavobacteriia</taxon>
        <taxon>Flavobacteriales</taxon>
        <taxon>Flavobacteriaceae</taxon>
        <taxon>Planktosalinus</taxon>
    </lineage>
</organism>
<keyword evidence="5" id="KW-0472">Membrane</keyword>
<dbReference type="Proteomes" id="UP000652231">
    <property type="component" value="Unassembled WGS sequence"/>
</dbReference>
<evidence type="ECO:0000256" key="3">
    <source>
        <dbReference type="ARBA" id="ARBA00022679"/>
    </source>
</evidence>
<accession>A0A8J2Y9M6</accession>
<dbReference type="SMART" id="SM00448">
    <property type="entry name" value="REC"/>
    <property type="match status" value="1"/>
</dbReference>
<evidence type="ECO:0000256" key="6">
    <source>
        <dbReference type="PROSITE-ProRule" id="PRU00169"/>
    </source>
</evidence>
<dbReference type="Pfam" id="PF00072">
    <property type="entry name" value="Response_reg"/>
    <property type="match status" value="1"/>
</dbReference>
<dbReference type="GO" id="GO:0007234">
    <property type="term" value="P:osmosensory signaling via phosphorelay pathway"/>
    <property type="evidence" value="ECO:0007669"/>
    <property type="project" value="TreeGrafter"/>
</dbReference>
<dbReference type="SUPFAM" id="SSF47384">
    <property type="entry name" value="Homodimeric domain of signal transducing histidine kinase"/>
    <property type="match status" value="1"/>
</dbReference>
<dbReference type="PANTHER" id="PTHR42878:SF15">
    <property type="entry name" value="BACTERIOPHYTOCHROME"/>
    <property type="match status" value="1"/>
</dbReference>
<dbReference type="NCBIfam" id="TIGR00229">
    <property type="entry name" value="sensory_box"/>
    <property type="match status" value="1"/>
</dbReference>
<evidence type="ECO:0000256" key="4">
    <source>
        <dbReference type="ARBA" id="ARBA00022777"/>
    </source>
</evidence>
<dbReference type="GO" id="GO:0000155">
    <property type="term" value="F:phosphorelay sensor kinase activity"/>
    <property type="evidence" value="ECO:0007669"/>
    <property type="project" value="InterPro"/>
</dbReference>
<evidence type="ECO:0000259" key="7">
    <source>
        <dbReference type="PROSITE" id="PS50110"/>
    </source>
</evidence>
<dbReference type="InterPro" id="IPR013655">
    <property type="entry name" value="PAS_fold_3"/>
</dbReference>
<dbReference type="InterPro" id="IPR050351">
    <property type="entry name" value="BphY/WalK/GraS-like"/>
</dbReference>
<feature type="domain" description="PAS" evidence="8">
    <location>
        <begin position="140"/>
        <end position="210"/>
    </location>
</feature>
<dbReference type="Gene3D" id="3.40.50.2300">
    <property type="match status" value="1"/>
</dbReference>
<evidence type="ECO:0000256" key="2">
    <source>
        <dbReference type="ARBA" id="ARBA00012438"/>
    </source>
</evidence>
<name>A0A8J2Y9M6_9FLAO</name>
<keyword evidence="3" id="KW-0808">Transferase</keyword>
<dbReference type="EMBL" id="BMGK01000005">
    <property type="protein sequence ID" value="GGD92669.1"/>
    <property type="molecule type" value="Genomic_DNA"/>
</dbReference>
<gene>
    <name evidence="9" type="ORF">GCM10011312_15610</name>
</gene>
<dbReference type="RefSeq" id="WP_188441260.1">
    <property type="nucleotide sequence ID" value="NZ_BMGK01000005.1"/>
</dbReference>
<reference evidence="9" key="1">
    <citation type="journal article" date="2014" name="Int. J. Syst. Evol. Microbiol.">
        <title>Complete genome sequence of Corynebacterium casei LMG S-19264T (=DSM 44701T), isolated from a smear-ripened cheese.</title>
        <authorList>
            <consortium name="US DOE Joint Genome Institute (JGI-PGF)"/>
            <person name="Walter F."/>
            <person name="Albersmeier A."/>
            <person name="Kalinowski J."/>
            <person name="Ruckert C."/>
        </authorList>
    </citation>
    <scope>NUCLEOTIDE SEQUENCE</scope>
    <source>
        <strain evidence="9">CGMCC 1.12924</strain>
    </source>
</reference>
<proteinExistence type="predicted"/>
<evidence type="ECO:0000313" key="9">
    <source>
        <dbReference type="EMBL" id="GGD92669.1"/>
    </source>
</evidence>
<dbReference type="CDD" id="cd00130">
    <property type="entry name" value="PAS"/>
    <property type="match status" value="1"/>
</dbReference>
<dbReference type="SUPFAM" id="SSF52172">
    <property type="entry name" value="CheY-like"/>
    <property type="match status" value="1"/>
</dbReference>
<dbReference type="PROSITE" id="PS50112">
    <property type="entry name" value="PAS"/>
    <property type="match status" value="1"/>
</dbReference>
<evidence type="ECO:0000259" key="8">
    <source>
        <dbReference type="PROSITE" id="PS50112"/>
    </source>
</evidence>
<dbReference type="GO" id="GO:0000156">
    <property type="term" value="F:phosphorelay response regulator activity"/>
    <property type="evidence" value="ECO:0007669"/>
    <property type="project" value="TreeGrafter"/>
</dbReference>
<sequence length="339" mass="39382">MKIDKNKYRLLIVEDNPGDYFLVEDYLSEHIQKPNLTHCLTYQEAKDRLNDQSEVFDLILLDLSLPDISKEDLMNEMTRVVLTTPVIILTGYADLDIATRFLAQGVSDYMIKDLISPLVLYKSILYAMERHRFIQSLKQSEKRYMDLFQLSPSPLWVYDLETLHFLDVNQAAIAHYGFSKEEFLSMTLKDIRPKEDIHLLEEAVSAVKNNVIDFYRNTFRHKKKDGTIIYVEIFSNKIEINNKTAEVVLASDITEKLEQIQAIEIQNKKLKEIVWIQSHVVRAPVARLLALVDMIKNTELSPTEKDEMLEHIESSAKEMDTIINEIVEKSEDVDTHTTE</sequence>
<keyword evidence="4" id="KW-0418">Kinase</keyword>
<evidence type="ECO:0000256" key="5">
    <source>
        <dbReference type="ARBA" id="ARBA00023136"/>
    </source>
</evidence>
<reference evidence="9" key="2">
    <citation type="submission" date="2020-09" db="EMBL/GenBank/DDBJ databases">
        <authorList>
            <person name="Sun Q."/>
            <person name="Zhou Y."/>
        </authorList>
    </citation>
    <scope>NUCLEOTIDE SEQUENCE</scope>
    <source>
        <strain evidence="9">CGMCC 1.12924</strain>
    </source>
</reference>
<dbReference type="InterPro" id="IPR036097">
    <property type="entry name" value="HisK_dim/P_sf"/>
</dbReference>
<dbReference type="GO" id="GO:0016020">
    <property type="term" value="C:membrane"/>
    <property type="evidence" value="ECO:0007669"/>
    <property type="project" value="UniProtKB-SubCell"/>
</dbReference>
<dbReference type="SUPFAM" id="SSF55785">
    <property type="entry name" value="PYP-like sensor domain (PAS domain)"/>
    <property type="match status" value="1"/>
</dbReference>
<feature type="domain" description="Response regulatory" evidence="7">
    <location>
        <begin position="9"/>
        <end position="127"/>
    </location>
</feature>
<dbReference type="SMART" id="SM00091">
    <property type="entry name" value="PAS"/>
    <property type="match status" value="1"/>
</dbReference>
<keyword evidence="6" id="KW-0597">Phosphoprotein</keyword>
<dbReference type="GO" id="GO:0030295">
    <property type="term" value="F:protein kinase activator activity"/>
    <property type="evidence" value="ECO:0007669"/>
    <property type="project" value="TreeGrafter"/>
</dbReference>
<dbReference type="Gene3D" id="3.30.450.20">
    <property type="entry name" value="PAS domain"/>
    <property type="match status" value="1"/>
</dbReference>
<dbReference type="PANTHER" id="PTHR42878">
    <property type="entry name" value="TWO-COMPONENT HISTIDINE KINASE"/>
    <property type="match status" value="1"/>
</dbReference>
<dbReference type="Gene3D" id="1.10.287.130">
    <property type="match status" value="1"/>
</dbReference>
<comment type="catalytic activity">
    <reaction evidence="1">
        <text>ATP + protein L-histidine = ADP + protein N-phospho-L-histidine.</text>
        <dbReference type="EC" id="2.7.13.3"/>
    </reaction>
</comment>
<protein>
    <recommendedName>
        <fullName evidence="2">histidine kinase</fullName>
        <ecNumber evidence="2">2.7.13.3</ecNumber>
    </recommendedName>
</protein>
<dbReference type="InterPro" id="IPR011006">
    <property type="entry name" value="CheY-like_superfamily"/>
</dbReference>
<evidence type="ECO:0000256" key="1">
    <source>
        <dbReference type="ARBA" id="ARBA00000085"/>
    </source>
</evidence>
<dbReference type="PROSITE" id="PS50110">
    <property type="entry name" value="RESPONSE_REGULATORY"/>
    <property type="match status" value="1"/>
</dbReference>
<dbReference type="AlphaFoldDB" id="A0A8J2Y9M6"/>
<dbReference type="InterPro" id="IPR001789">
    <property type="entry name" value="Sig_transdc_resp-reg_receiver"/>
</dbReference>
<dbReference type="EC" id="2.7.13.3" evidence="2"/>
<evidence type="ECO:0000313" key="10">
    <source>
        <dbReference type="Proteomes" id="UP000652231"/>
    </source>
</evidence>